<gene>
    <name evidence="1" type="ordered locus">SO_4461</name>
</gene>
<evidence type="ECO:0000313" key="1">
    <source>
        <dbReference type="EMBL" id="AAN57426.1"/>
    </source>
</evidence>
<dbReference type="KEGG" id="son:SO_4461"/>
<sequence>MLMDWIHQDLDGEEQLRRYKQCVEEFNQLDFHDVYVAKIQLEYQLLQTLFEEQSVQPCEPDCSEN</sequence>
<dbReference type="RefSeq" id="WP_011074091.1">
    <property type="nucleotide sequence ID" value="NZ_CP053946.1"/>
</dbReference>
<dbReference type="PATRIC" id="fig|211586.12.peg.4321"/>
<reference evidence="1 2" key="2">
    <citation type="journal article" date="2005" name="Proteomics">
        <title>Global detection and characterization of hypothetical proteins in Shewanella oneidensis MR-1 using LC-MS based proteomics.</title>
        <authorList>
            <person name="Elias D.A."/>
            <person name="Monroe M.E."/>
            <person name="Marshall M.J."/>
            <person name="Romine M.F."/>
            <person name="Belieav A.S."/>
            <person name="Fredrickson J.K."/>
            <person name="Anderson G.A."/>
            <person name="Smith R.D."/>
            <person name="Lipton M.S."/>
        </authorList>
    </citation>
    <scope>NUCLEOTIDE SEQUENCE [LARGE SCALE GENOMIC DNA]</scope>
    <source>
        <strain evidence="2">ATCC 700550 / JCM 31522 / CIP 106686 / LMG 19005 / NCIMB 14063 / MR-1</strain>
    </source>
</reference>
<protein>
    <submittedName>
        <fullName evidence="1">Uncharacterized protein</fullName>
    </submittedName>
</protein>
<reference evidence="1 2" key="1">
    <citation type="journal article" date="2002" name="Nat. Biotechnol.">
        <title>Genome sequence of the dissimilatory metal ion-reducing bacterium Shewanella oneidensis.</title>
        <authorList>
            <person name="Heidelberg J.F."/>
            <person name="Paulsen I.T."/>
            <person name="Nelson K.E."/>
            <person name="Gaidos E.J."/>
            <person name="Nelson W.C."/>
            <person name="Read T.D."/>
            <person name="Eisen J.A."/>
            <person name="Seshadri R."/>
            <person name="Ward N."/>
            <person name="Methe B."/>
            <person name="Clayton R.A."/>
            <person name="Meyer T."/>
            <person name="Tsapin A."/>
            <person name="Scott J."/>
            <person name="Beanan M."/>
            <person name="Brinkac L."/>
            <person name="Daugherty S."/>
            <person name="DeBoy R.T."/>
            <person name="Dodson R.J."/>
            <person name="Durkin A.S."/>
            <person name="Haft D.H."/>
            <person name="Kolonay J.F."/>
            <person name="Madupu R."/>
            <person name="Peterson J.D."/>
            <person name="Umayam L.A."/>
            <person name="White O."/>
            <person name="Wolf A.M."/>
            <person name="Vamathevan J."/>
            <person name="Weidman J."/>
            <person name="Impraim M."/>
            <person name="Lee K."/>
            <person name="Berry K."/>
            <person name="Lee C."/>
            <person name="Mueller J."/>
            <person name="Khouri H."/>
            <person name="Gill J."/>
            <person name="Utterback T.R."/>
            <person name="McDonald L.A."/>
            <person name="Feldblyum T.V."/>
            <person name="Smith H.O."/>
            <person name="Venter J.C."/>
            <person name="Nealson K.H."/>
            <person name="Fraser C.M."/>
        </authorList>
    </citation>
    <scope>NUCLEOTIDE SEQUENCE [LARGE SCALE GENOMIC DNA]</scope>
    <source>
        <strain evidence="2">ATCC 700550 / JCM 31522 / CIP 106686 / LMG 19005 / NCIMB 14063 / MR-1</strain>
    </source>
</reference>
<organism evidence="1 2">
    <name type="scientific">Shewanella oneidensis (strain ATCC 700550 / JCM 31522 / CIP 106686 / LMG 19005 / NCIMB 14063 / MR-1)</name>
    <dbReference type="NCBI Taxonomy" id="211586"/>
    <lineage>
        <taxon>Bacteria</taxon>
        <taxon>Pseudomonadati</taxon>
        <taxon>Pseudomonadota</taxon>
        <taxon>Gammaproteobacteria</taxon>
        <taxon>Alteromonadales</taxon>
        <taxon>Shewanellaceae</taxon>
        <taxon>Shewanella</taxon>
    </lineage>
</organism>
<keyword evidence="2" id="KW-1185">Reference proteome</keyword>
<evidence type="ECO:0000313" key="2">
    <source>
        <dbReference type="Proteomes" id="UP000008186"/>
    </source>
</evidence>
<reference evidence="1 2" key="4">
    <citation type="journal article" date="2011" name="BMC Genomics">
        <title>Genome-wide protein localization prediction strategies for gram negative bacteria.</title>
        <authorList>
            <person name="Romine M.F."/>
        </authorList>
    </citation>
    <scope>NUCLEOTIDE SEQUENCE [LARGE SCALE GENOMIC DNA]</scope>
    <source>
        <strain evidence="2">ATCC 700550 / JCM 31522 / CIP 106686 / LMG 19005 / NCIMB 14063 / MR-1</strain>
    </source>
</reference>
<dbReference type="STRING" id="211586.SO_4461"/>
<dbReference type="PaxDb" id="211586-SO_4461"/>
<dbReference type="AlphaFoldDB" id="Q8E933"/>
<dbReference type="EMBL" id="AE014299">
    <property type="protein sequence ID" value="AAN57426.1"/>
    <property type="molecule type" value="Genomic_DNA"/>
</dbReference>
<proteinExistence type="predicted"/>
<name>Q8E933_SHEON</name>
<dbReference type="Proteomes" id="UP000008186">
    <property type="component" value="Chromosome"/>
</dbReference>
<accession>Q8E933</accession>
<reference evidence="1 2" key="3">
    <citation type="journal article" date="2008" name="Appl. Environ. Microbiol.">
        <title>Identification of mobile elements and pseudogenes in the Shewanella oneidensis MR-1 genome.</title>
        <authorList>
            <person name="Romine M.F."/>
            <person name="Carlson T.S."/>
            <person name="Norbeck A.D."/>
            <person name="McCue L.A."/>
            <person name="Lipton M.S."/>
        </authorList>
    </citation>
    <scope>NUCLEOTIDE SEQUENCE [LARGE SCALE GENOMIC DNA]</scope>
    <source>
        <strain evidence="2">ATCC 700550 / JCM 31522 / CIP 106686 / LMG 19005 / NCIMB 14063 / MR-1</strain>
    </source>
</reference>
<dbReference type="OrthoDB" id="6271157at2"/>
<dbReference type="BioCyc" id="SONE211586:G1GMP-4119-MONOMER"/>
<dbReference type="HOGENOM" id="CLU_2939248_0_0_6"/>